<protein>
    <submittedName>
        <fullName evidence="2">Isochorismatase hydrolase</fullName>
    </submittedName>
</protein>
<dbReference type="CDD" id="cd00431">
    <property type="entry name" value="cysteine_hydrolases"/>
    <property type="match status" value="1"/>
</dbReference>
<keyword evidence="3" id="KW-1185">Reference proteome</keyword>
<dbReference type="GO" id="GO:0016787">
    <property type="term" value="F:hydrolase activity"/>
    <property type="evidence" value="ECO:0007669"/>
    <property type="project" value="UniProtKB-KW"/>
</dbReference>
<evidence type="ECO:0000259" key="1">
    <source>
        <dbReference type="Pfam" id="PF00857"/>
    </source>
</evidence>
<name>S7UHD9_9BACT</name>
<dbReference type="SUPFAM" id="SSF52499">
    <property type="entry name" value="Isochorismatase-like hydrolases"/>
    <property type="match status" value="1"/>
</dbReference>
<dbReference type="AlphaFoldDB" id="S7UHD9"/>
<comment type="caution">
    <text evidence="2">The sequence shown here is derived from an EMBL/GenBank/DDBJ whole genome shotgun (WGS) entry which is preliminary data.</text>
</comment>
<gene>
    <name evidence="2" type="ORF">dsat_2924</name>
</gene>
<dbReference type="EMBL" id="ATHI01000025">
    <property type="protein sequence ID" value="EPR33244.1"/>
    <property type="molecule type" value="Genomic_DNA"/>
</dbReference>
<dbReference type="OrthoDB" id="9791276at2"/>
<sequence>DGAEIIAELAPLPGEYRLVKRRFSAFLDTEFDLMLRGLGVSTLILCGTQYPNCIRSTAVDAMARDYRVIVVTDACSAQTPEIAEANVTDLANMGIKCVPLAGLLQALGAA</sequence>
<feature type="domain" description="Isochorismatase-like" evidence="1">
    <location>
        <begin position="2"/>
        <end position="97"/>
    </location>
</feature>
<evidence type="ECO:0000313" key="2">
    <source>
        <dbReference type="EMBL" id="EPR33244.1"/>
    </source>
</evidence>
<keyword evidence="2" id="KW-0378">Hydrolase</keyword>
<dbReference type="PANTHER" id="PTHR47044">
    <property type="entry name" value="OS02G0276400 PROTEIN"/>
    <property type="match status" value="1"/>
</dbReference>
<feature type="non-terminal residue" evidence="2">
    <location>
        <position position="1"/>
    </location>
</feature>
<evidence type="ECO:0000313" key="3">
    <source>
        <dbReference type="Proteomes" id="UP000014975"/>
    </source>
</evidence>
<dbReference type="RefSeq" id="WP_020887320.1">
    <property type="nucleotide sequence ID" value="NZ_ATHI01000025.1"/>
</dbReference>
<organism evidence="2 3">
    <name type="scientific">Alkalidesulfovibrio alkalitolerans DSM 16529</name>
    <dbReference type="NCBI Taxonomy" id="1121439"/>
    <lineage>
        <taxon>Bacteria</taxon>
        <taxon>Pseudomonadati</taxon>
        <taxon>Thermodesulfobacteriota</taxon>
        <taxon>Desulfovibrionia</taxon>
        <taxon>Desulfovibrionales</taxon>
        <taxon>Desulfovibrionaceae</taxon>
        <taxon>Alkalidesulfovibrio</taxon>
    </lineage>
</organism>
<dbReference type="PATRIC" id="fig|1121439.3.peg.1538"/>
<dbReference type="InterPro" id="IPR036380">
    <property type="entry name" value="Isochorismatase-like_sf"/>
</dbReference>
<accession>S7UHD9</accession>
<dbReference type="InterPro" id="IPR000868">
    <property type="entry name" value="Isochorismatase-like_dom"/>
</dbReference>
<dbReference type="Pfam" id="PF00857">
    <property type="entry name" value="Isochorismatase"/>
    <property type="match status" value="1"/>
</dbReference>
<dbReference type="STRING" id="1121439.dsat_2924"/>
<reference evidence="2 3" key="1">
    <citation type="journal article" date="2013" name="Genome Announc.">
        <title>Draft genome sequences for three mercury-methylating, sulfate-reducing bacteria.</title>
        <authorList>
            <person name="Brown S.D."/>
            <person name="Hurt R.A.Jr."/>
            <person name="Gilmour C.C."/>
            <person name="Elias D.A."/>
        </authorList>
    </citation>
    <scope>NUCLEOTIDE SEQUENCE [LARGE SCALE GENOMIC DNA]</scope>
    <source>
        <strain evidence="2 3">DSM 16529</strain>
    </source>
</reference>
<dbReference type="Proteomes" id="UP000014975">
    <property type="component" value="Unassembled WGS sequence"/>
</dbReference>
<dbReference type="Gene3D" id="3.40.50.850">
    <property type="entry name" value="Isochorismatase-like"/>
    <property type="match status" value="1"/>
</dbReference>
<proteinExistence type="predicted"/>
<dbReference type="eggNOG" id="COG1335">
    <property type="taxonomic scope" value="Bacteria"/>
</dbReference>